<dbReference type="AlphaFoldDB" id="A0A816QIY9"/>
<dbReference type="OrthoDB" id="10014048at2759"/>
<proteinExistence type="predicted"/>
<comment type="caution">
    <text evidence="5">The sequence shown here is derived from an EMBL/GenBank/DDBJ whole genome shotgun (WGS) entry which is preliminary data.</text>
</comment>
<evidence type="ECO:0000313" key="8">
    <source>
        <dbReference type="EMBL" id="CAF3911149.1"/>
    </source>
</evidence>
<organism evidence="5 11">
    <name type="scientific">Rotaria magnacalcarata</name>
    <dbReference type="NCBI Taxonomy" id="392030"/>
    <lineage>
        <taxon>Eukaryota</taxon>
        <taxon>Metazoa</taxon>
        <taxon>Spiralia</taxon>
        <taxon>Gnathifera</taxon>
        <taxon>Rotifera</taxon>
        <taxon>Eurotatoria</taxon>
        <taxon>Bdelloidea</taxon>
        <taxon>Philodinida</taxon>
        <taxon>Philodinidae</taxon>
        <taxon>Rotaria</taxon>
    </lineage>
</organism>
<dbReference type="Proteomes" id="UP000676336">
    <property type="component" value="Unassembled WGS sequence"/>
</dbReference>
<keyword evidence="1" id="KW-0812">Transmembrane</keyword>
<keyword evidence="1" id="KW-0472">Membrane</keyword>
<evidence type="ECO:0000313" key="11">
    <source>
        <dbReference type="Proteomes" id="UP000663887"/>
    </source>
</evidence>
<evidence type="ECO:0000313" key="5">
    <source>
        <dbReference type="EMBL" id="CAF2062382.1"/>
    </source>
</evidence>
<feature type="transmembrane region" description="Helical" evidence="1">
    <location>
        <begin position="185"/>
        <end position="204"/>
    </location>
</feature>
<dbReference type="Proteomes" id="UP000663842">
    <property type="component" value="Unassembled WGS sequence"/>
</dbReference>
<dbReference type="Proteomes" id="UP000663834">
    <property type="component" value="Unassembled WGS sequence"/>
</dbReference>
<keyword evidence="1" id="KW-1133">Transmembrane helix</keyword>
<dbReference type="EMBL" id="CAJNRE010007061">
    <property type="protein sequence ID" value="CAF2061962.1"/>
    <property type="molecule type" value="Genomic_DNA"/>
</dbReference>
<dbReference type="EMBL" id="CAJOBI010008124">
    <property type="protein sequence ID" value="CAF4104427.1"/>
    <property type="molecule type" value="Genomic_DNA"/>
</dbReference>
<gene>
    <name evidence="3" type="ORF">CJN711_LOCUS27448</name>
    <name evidence="2" type="ORF">KQP761_LOCUS6218</name>
    <name evidence="4" type="ORF">MBJ925_LOCUS15107</name>
    <name evidence="7" type="ORF">OVN521_LOCUS7551</name>
    <name evidence="9" type="ORF">SMN809_LOCUS17501</name>
    <name evidence="8" type="ORF">UXM345_LOCUS11085</name>
    <name evidence="6" type="ORF">WKI299_LOCUS15477</name>
    <name evidence="5" type="ORF">XDN619_LOCUS10808</name>
</gene>
<feature type="transmembrane region" description="Helical" evidence="1">
    <location>
        <begin position="79"/>
        <end position="102"/>
    </location>
</feature>
<dbReference type="EMBL" id="CAJNRG010004007">
    <property type="protein sequence ID" value="CAF2062382.1"/>
    <property type="molecule type" value="Genomic_DNA"/>
</dbReference>
<evidence type="ECO:0000313" key="3">
    <source>
        <dbReference type="EMBL" id="CAF1504633.1"/>
    </source>
</evidence>
<dbReference type="EMBL" id="CAJNOW010001750">
    <property type="protein sequence ID" value="CAF1330444.1"/>
    <property type="molecule type" value="Genomic_DNA"/>
</dbReference>
<evidence type="ECO:0000313" key="4">
    <source>
        <dbReference type="EMBL" id="CAF2061962.1"/>
    </source>
</evidence>
<accession>A0A816QIY9</accession>
<evidence type="ECO:0000313" key="10">
    <source>
        <dbReference type="Proteomes" id="UP000663866"/>
    </source>
</evidence>
<reference evidence="5" key="1">
    <citation type="submission" date="2021-02" db="EMBL/GenBank/DDBJ databases">
        <authorList>
            <person name="Nowell W R."/>
        </authorList>
    </citation>
    <scope>NUCLEOTIDE SEQUENCE</scope>
</reference>
<dbReference type="Proteomes" id="UP000663824">
    <property type="component" value="Unassembled WGS sequence"/>
</dbReference>
<evidence type="ECO:0000313" key="7">
    <source>
        <dbReference type="EMBL" id="CAF3864138.1"/>
    </source>
</evidence>
<evidence type="ECO:0000313" key="9">
    <source>
        <dbReference type="EMBL" id="CAF4104427.1"/>
    </source>
</evidence>
<evidence type="ECO:0000313" key="6">
    <source>
        <dbReference type="EMBL" id="CAF2077682.1"/>
    </source>
</evidence>
<dbReference type="EMBL" id="CAJOBF010001086">
    <property type="protein sequence ID" value="CAF3911149.1"/>
    <property type="molecule type" value="Genomic_DNA"/>
</dbReference>
<keyword evidence="10" id="KW-1185">Reference proteome</keyword>
<dbReference type="Proteomes" id="UP000663856">
    <property type="component" value="Unassembled WGS sequence"/>
</dbReference>
<dbReference type="EMBL" id="CAJNOV010012981">
    <property type="protein sequence ID" value="CAF1504633.1"/>
    <property type="molecule type" value="Genomic_DNA"/>
</dbReference>
<evidence type="ECO:0000256" key="1">
    <source>
        <dbReference type="SAM" id="Phobius"/>
    </source>
</evidence>
<dbReference type="EMBL" id="CAJOBG010000837">
    <property type="protein sequence ID" value="CAF3864138.1"/>
    <property type="molecule type" value="Genomic_DNA"/>
</dbReference>
<dbReference type="EMBL" id="CAJNRF010006025">
    <property type="protein sequence ID" value="CAF2077682.1"/>
    <property type="molecule type" value="Genomic_DNA"/>
</dbReference>
<protein>
    <submittedName>
        <fullName evidence="5">Uncharacterized protein</fullName>
    </submittedName>
</protein>
<dbReference type="Proteomes" id="UP000663887">
    <property type="component" value="Unassembled WGS sequence"/>
</dbReference>
<dbReference type="Proteomes" id="UP000663855">
    <property type="component" value="Unassembled WGS sequence"/>
</dbReference>
<dbReference type="Proteomes" id="UP000663866">
    <property type="component" value="Unassembled WGS sequence"/>
</dbReference>
<feature type="transmembrane region" description="Helical" evidence="1">
    <location>
        <begin position="53"/>
        <end position="73"/>
    </location>
</feature>
<sequence length="205" mass="22749">MSTAKKYAVPPAEPTGFRIFVRAAYSSRYNFAVQNYNAVSANRKLSMFGNRFLLFRSIVAVVWITSMVFAVLALLKAAFVAFTIVFGLIYIAISAYNIYVFIENRSLLNATRLLRAKVAGPTGIDCEWIAVPLDSRSANERLAAVEQAALDNVRREYAGNNVTEIDCLVYTKRYADTFPSFPKEVLLHFLAFVIAIAVGIILAAL</sequence>
<name>A0A816QIY9_9BILA</name>
<evidence type="ECO:0000313" key="2">
    <source>
        <dbReference type="EMBL" id="CAF1330444.1"/>
    </source>
</evidence>